<proteinExistence type="predicted"/>
<accession>A0A0V0HBY4</accession>
<evidence type="ECO:0000313" key="1">
    <source>
        <dbReference type="EMBL" id="JAP17780.1"/>
    </source>
</evidence>
<name>A0A0V0HBY4_SOLCH</name>
<reference evidence="1" key="1">
    <citation type="submission" date="2015-12" db="EMBL/GenBank/DDBJ databases">
        <title>Gene expression during late stages of embryo sac development: a critical building block for successful pollen-pistil interactions.</title>
        <authorList>
            <person name="Liu Y."/>
            <person name="Joly V."/>
            <person name="Sabar M."/>
            <person name="Matton D.P."/>
        </authorList>
    </citation>
    <scope>NUCLEOTIDE SEQUENCE</scope>
</reference>
<protein>
    <submittedName>
        <fullName evidence="1">Putative ovule protein</fullName>
    </submittedName>
</protein>
<sequence length="93" mass="10805">MKRDLYFHTEKGQKHLIELTSTHPTTKLAIILGTDSNDLRIDQIYKYLIMNSIKINKSQILIPSYSHRGKYSGDRLVRPPNIIIFVHIQITSL</sequence>
<dbReference type="EMBL" id="GEDG01022100">
    <property type="protein sequence ID" value="JAP17780.1"/>
    <property type="molecule type" value="Transcribed_RNA"/>
</dbReference>
<dbReference type="AlphaFoldDB" id="A0A0V0HBY4"/>
<organism evidence="1">
    <name type="scientific">Solanum chacoense</name>
    <name type="common">Chaco potato</name>
    <dbReference type="NCBI Taxonomy" id="4108"/>
    <lineage>
        <taxon>Eukaryota</taxon>
        <taxon>Viridiplantae</taxon>
        <taxon>Streptophyta</taxon>
        <taxon>Embryophyta</taxon>
        <taxon>Tracheophyta</taxon>
        <taxon>Spermatophyta</taxon>
        <taxon>Magnoliopsida</taxon>
        <taxon>eudicotyledons</taxon>
        <taxon>Gunneridae</taxon>
        <taxon>Pentapetalae</taxon>
        <taxon>asterids</taxon>
        <taxon>lamiids</taxon>
        <taxon>Solanales</taxon>
        <taxon>Solanaceae</taxon>
        <taxon>Solanoideae</taxon>
        <taxon>Solaneae</taxon>
        <taxon>Solanum</taxon>
    </lineage>
</organism>